<dbReference type="Pfam" id="PF00990">
    <property type="entry name" value="GGDEF"/>
    <property type="match status" value="1"/>
</dbReference>
<dbReference type="CDD" id="cd01949">
    <property type="entry name" value="GGDEF"/>
    <property type="match status" value="1"/>
</dbReference>
<evidence type="ECO:0000313" key="6">
    <source>
        <dbReference type="Proteomes" id="UP000776276"/>
    </source>
</evidence>
<feature type="transmembrane region" description="Helical" evidence="3">
    <location>
        <begin position="39"/>
        <end position="62"/>
    </location>
</feature>
<feature type="transmembrane region" description="Helical" evidence="3">
    <location>
        <begin position="68"/>
        <end position="84"/>
    </location>
</feature>
<keyword evidence="3" id="KW-0812">Transmembrane</keyword>
<feature type="transmembrane region" description="Helical" evidence="3">
    <location>
        <begin position="96"/>
        <end position="115"/>
    </location>
</feature>
<dbReference type="PROSITE" id="PS50887">
    <property type="entry name" value="GGDEF"/>
    <property type="match status" value="1"/>
</dbReference>
<keyword evidence="6" id="KW-1185">Reference proteome</keyword>
<feature type="transmembrane region" description="Helical" evidence="3">
    <location>
        <begin position="127"/>
        <end position="145"/>
    </location>
</feature>
<protein>
    <recommendedName>
        <fullName evidence="1">diguanylate cyclase</fullName>
        <ecNumber evidence="1">2.7.7.65</ecNumber>
    </recommendedName>
</protein>
<evidence type="ECO:0000256" key="2">
    <source>
        <dbReference type="SAM" id="MobiDB-lite"/>
    </source>
</evidence>
<dbReference type="NCBIfam" id="TIGR00254">
    <property type="entry name" value="GGDEF"/>
    <property type="match status" value="1"/>
</dbReference>
<feature type="domain" description="GGDEF" evidence="4">
    <location>
        <begin position="252"/>
        <end position="383"/>
    </location>
</feature>
<dbReference type="EMBL" id="JAHKRT010000005">
    <property type="protein sequence ID" value="MBU3078354.1"/>
    <property type="molecule type" value="Genomic_DNA"/>
</dbReference>
<gene>
    <name evidence="5" type="ORF">KOF26_10780</name>
</gene>
<organism evidence="5 6">
    <name type="scientific">Sphingomonas quercus</name>
    <dbReference type="NCBI Taxonomy" id="2842451"/>
    <lineage>
        <taxon>Bacteria</taxon>
        <taxon>Pseudomonadati</taxon>
        <taxon>Pseudomonadota</taxon>
        <taxon>Alphaproteobacteria</taxon>
        <taxon>Sphingomonadales</taxon>
        <taxon>Sphingomonadaceae</taxon>
        <taxon>Sphingomonas</taxon>
    </lineage>
</organism>
<evidence type="ECO:0000313" key="5">
    <source>
        <dbReference type="EMBL" id="MBU3078354.1"/>
    </source>
</evidence>
<evidence type="ECO:0000256" key="1">
    <source>
        <dbReference type="ARBA" id="ARBA00012528"/>
    </source>
</evidence>
<dbReference type="InterPro" id="IPR050469">
    <property type="entry name" value="Diguanylate_Cyclase"/>
</dbReference>
<feature type="transmembrane region" description="Helical" evidence="3">
    <location>
        <begin position="154"/>
        <end position="174"/>
    </location>
</feature>
<keyword evidence="3" id="KW-0472">Membrane</keyword>
<feature type="transmembrane region" description="Helical" evidence="3">
    <location>
        <begin position="186"/>
        <end position="211"/>
    </location>
</feature>
<dbReference type="InterPro" id="IPR000160">
    <property type="entry name" value="GGDEF_dom"/>
</dbReference>
<feature type="transmembrane region" description="Helical" evidence="3">
    <location>
        <begin position="6"/>
        <end position="27"/>
    </location>
</feature>
<dbReference type="PANTHER" id="PTHR45138">
    <property type="entry name" value="REGULATORY COMPONENTS OF SENSORY TRANSDUCTION SYSTEM"/>
    <property type="match status" value="1"/>
</dbReference>
<reference evidence="5 6" key="1">
    <citation type="submission" date="2021-06" db="EMBL/GenBank/DDBJ databases">
        <title>Sphingomonas sp. XMGL2, whole genome shotgun sequencing project.</title>
        <authorList>
            <person name="Zhao G."/>
            <person name="Shen L."/>
        </authorList>
    </citation>
    <scope>NUCLEOTIDE SEQUENCE [LARGE SCALE GENOMIC DNA]</scope>
    <source>
        <strain evidence="5 6">XMGL2</strain>
    </source>
</reference>
<dbReference type="EC" id="2.7.7.65" evidence="1"/>
<dbReference type="Proteomes" id="UP000776276">
    <property type="component" value="Unassembled WGS sequence"/>
</dbReference>
<dbReference type="SMART" id="SM00267">
    <property type="entry name" value="GGDEF"/>
    <property type="match status" value="1"/>
</dbReference>
<accession>A0ABS6BM89</accession>
<dbReference type="RefSeq" id="WP_216324436.1">
    <property type="nucleotide sequence ID" value="NZ_JAHKRT010000005.1"/>
</dbReference>
<dbReference type="PANTHER" id="PTHR45138:SF9">
    <property type="entry name" value="DIGUANYLATE CYCLASE DGCM-RELATED"/>
    <property type="match status" value="1"/>
</dbReference>
<comment type="caution">
    <text evidence="5">The sequence shown here is derived from an EMBL/GenBank/DDBJ whole genome shotgun (WGS) entry which is preliminary data.</text>
</comment>
<feature type="region of interest" description="Disordered" evidence="2">
    <location>
        <begin position="383"/>
        <end position="407"/>
    </location>
</feature>
<proteinExistence type="predicted"/>
<sequence length="407" mass="43177">MHPAVFVFFSLLVTSIVLVAVLAVAWTSFGRPRHALTWAAGYGTAGIEWLLYLTVVMGWVGFYPARPIILTLGTISATLIMVGFRQRAGLAPRALAIWAVAAAIAAVCIAGSLLAPGGPIDRGLFPIYLAATQIAGASTLVRLGWRATLTERSAFVMMLVFAAFYVGVGALAFVQGSNPSPQAVAAYQSLLLLGTPAIYSSFGLFSVFLLAADLAEQMRRLAILDPLTSIMNRRGLTQAVEAAIANTRRNGHPLSLVVADLDRFKHINDNFGHAAGDRALQRFAAYLESTIRKGDIVSRIGGEEFALLLVNTPACTAMDVAERLRGGLATLDSGTDGVRLSASFGVTSLRPDDIGLGDLFDRADAALYRSKLDGRNRVTLAGEPFSAPWPGEAAGHQGAQLPQGQRP</sequence>
<evidence type="ECO:0000256" key="3">
    <source>
        <dbReference type="SAM" id="Phobius"/>
    </source>
</evidence>
<name>A0ABS6BM89_9SPHN</name>
<evidence type="ECO:0000259" key="4">
    <source>
        <dbReference type="PROSITE" id="PS50887"/>
    </source>
</evidence>
<keyword evidence="3" id="KW-1133">Transmembrane helix</keyword>